<dbReference type="EMBL" id="JAVRRG010000081">
    <property type="protein sequence ID" value="KAK5089287.1"/>
    <property type="molecule type" value="Genomic_DNA"/>
</dbReference>
<accession>A0ABR0K664</accession>
<sequence length="313" mass="35749">MSNFNPPTGPAADRMSRTEKARRRRSKNKHKSGLLPGWAPNYQPELSQVVEEPVSPKTIPKQAQPTYPGQTEIQLQQGRQLARQEAIPALPETQVKMPHGYEQPHSTYHITTTHLQPVLPPQAQPPTDRHFTGGRIINVTTYQRVNDTWSDGPWTITHEAIRYPALQQATDYLHLMIDSVPEETFESHRHSYIVPRANWGSPDVFGLKWHRLYLRENMTPGAQSFMSKEMEDFLESEKIWNEKCEVNLGDYSPPYMTLEMELELFDWRRAMIMGVREDILRDAGIMPRDGWLRLRGESARGSGSGEPGPAVSG</sequence>
<comment type="caution">
    <text evidence="2">The sequence shown here is derived from an EMBL/GenBank/DDBJ whole genome shotgun (WGS) entry which is preliminary data.</text>
</comment>
<evidence type="ECO:0000256" key="1">
    <source>
        <dbReference type="SAM" id="MobiDB-lite"/>
    </source>
</evidence>
<keyword evidence="3" id="KW-1185">Reference proteome</keyword>
<dbReference type="Proteomes" id="UP001345013">
    <property type="component" value="Unassembled WGS sequence"/>
</dbReference>
<evidence type="ECO:0000313" key="3">
    <source>
        <dbReference type="Proteomes" id="UP001345013"/>
    </source>
</evidence>
<protein>
    <submittedName>
        <fullName evidence="2">Uncharacterized protein</fullName>
    </submittedName>
</protein>
<evidence type="ECO:0000313" key="2">
    <source>
        <dbReference type="EMBL" id="KAK5089287.1"/>
    </source>
</evidence>
<feature type="compositionally biased region" description="Basic residues" evidence="1">
    <location>
        <begin position="20"/>
        <end position="32"/>
    </location>
</feature>
<feature type="region of interest" description="Disordered" evidence="1">
    <location>
        <begin position="1"/>
        <end position="41"/>
    </location>
</feature>
<organism evidence="2 3">
    <name type="scientific">Lithohypha guttulata</name>
    <dbReference type="NCBI Taxonomy" id="1690604"/>
    <lineage>
        <taxon>Eukaryota</taxon>
        <taxon>Fungi</taxon>
        <taxon>Dikarya</taxon>
        <taxon>Ascomycota</taxon>
        <taxon>Pezizomycotina</taxon>
        <taxon>Eurotiomycetes</taxon>
        <taxon>Chaetothyriomycetidae</taxon>
        <taxon>Chaetothyriales</taxon>
        <taxon>Trichomeriaceae</taxon>
        <taxon>Lithohypha</taxon>
    </lineage>
</organism>
<reference evidence="2 3" key="1">
    <citation type="submission" date="2023-08" db="EMBL/GenBank/DDBJ databases">
        <title>Black Yeasts Isolated from many extreme environments.</title>
        <authorList>
            <person name="Coleine C."/>
            <person name="Stajich J.E."/>
            <person name="Selbmann L."/>
        </authorList>
    </citation>
    <scope>NUCLEOTIDE SEQUENCE [LARGE SCALE GENOMIC DNA]</scope>
    <source>
        <strain evidence="2 3">CCFEE 5885</strain>
    </source>
</reference>
<proteinExistence type="predicted"/>
<gene>
    <name evidence="2" type="ORF">LTR24_006356</name>
</gene>
<name>A0ABR0K664_9EURO</name>